<dbReference type="GO" id="GO:0035556">
    <property type="term" value="P:intracellular signal transduction"/>
    <property type="evidence" value="ECO:0007669"/>
    <property type="project" value="InterPro"/>
</dbReference>
<dbReference type="PROSITE" id="PS51257">
    <property type="entry name" value="PROKAR_LIPOPROTEIN"/>
    <property type="match status" value="1"/>
</dbReference>
<evidence type="ECO:0000313" key="4">
    <source>
        <dbReference type="Proteomes" id="UP000092247"/>
    </source>
</evidence>
<comment type="similarity">
    <text evidence="1">Belongs to the RcsF family.</text>
</comment>
<dbReference type="GO" id="GO:0031241">
    <property type="term" value="C:periplasmic side of cell outer membrane"/>
    <property type="evidence" value="ECO:0007669"/>
    <property type="project" value="UniProtKB-UniRule"/>
</dbReference>
<comment type="function">
    <text evidence="1">Essential component of the Rcs signaling system, which controls transcription of numerous genes. Plays a role in signal transduction from the cell surface to the histidine kinase RcsC. May detect outer membrane defects.</text>
</comment>
<keyword evidence="5" id="KW-1185">Reference proteome</keyword>
<dbReference type="InterPro" id="IPR030852">
    <property type="entry name" value="RcsF"/>
</dbReference>
<dbReference type="Proteomes" id="UP000092377">
    <property type="component" value="Unassembled WGS sequence"/>
</dbReference>
<protein>
    <recommendedName>
        <fullName evidence="1">Outer membrane lipoprotein RcsF</fullName>
    </recommendedName>
</protein>
<comment type="caution">
    <text evidence="1">Lacks conserved residue(s) required for the propagation of feature annotation.</text>
</comment>
<dbReference type="EMBL" id="LZEX01000044">
    <property type="protein sequence ID" value="OBU03042.1"/>
    <property type="molecule type" value="Genomic_DNA"/>
</dbReference>
<evidence type="ECO:0000313" key="3">
    <source>
        <dbReference type="EMBL" id="OBU10665.1"/>
    </source>
</evidence>
<dbReference type="AlphaFoldDB" id="A0A1B8HML1"/>
<dbReference type="Gene3D" id="3.30.110.70">
    <property type="entry name" value="Hypothetical protein apc22750. Chain B"/>
    <property type="match status" value="1"/>
</dbReference>
<evidence type="ECO:0000313" key="5">
    <source>
        <dbReference type="Proteomes" id="UP000092377"/>
    </source>
</evidence>
<evidence type="ECO:0000256" key="1">
    <source>
        <dbReference type="HAMAP-Rule" id="MF_00976"/>
    </source>
</evidence>
<comment type="caution">
    <text evidence="3">The sequence shown here is derived from an EMBL/GenBank/DDBJ whole genome shotgun (WGS) entry which is preliminary data.</text>
</comment>
<proteinExistence type="inferred from homology"/>
<sequence length="136" mass="14986">MRVLIVSLLTFFMVGCSVRETPREPEQPKYADLRLKKPVSKKTKTTSSSSRVRLYTQPEDLLGKPFRDLGVVLGQNCRGAAKSVPASIPAARKQMLRHAGKMKADAVLLHQCEITTSKDCEQLAVCEGTAIKVDDV</sequence>
<name>A0A1B8HML1_9GAMM</name>
<accession>A0A1B8HML1</accession>
<dbReference type="EMBL" id="LZEY01000013">
    <property type="protein sequence ID" value="OBU10665.1"/>
    <property type="molecule type" value="Genomic_DNA"/>
</dbReference>
<gene>
    <name evidence="1" type="primary">rcsF</name>
    <name evidence="2" type="ORF">AYY17_12215</name>
    <name evidence="3" type="ORF">AYY18_18310</name>
</gene>
<keyword evidence="1" id="KW-0472">Membrane</keyword>
<reference evidence="3 4" key="1">
    <citation type="submission" date="2016-06" db="EMBL/GenBank/DDBJ databases">
        <authorList>
            <person name="Kjaerup R.B."/>
            <person name="Dalgaard T.S."/>
            <person name="Juul-Madsen H.R."/>
        </authorList>
    </citation>
    <scope>NUCLEOTIDE SEQUENCE [LARGE SCALE GENOMIC DNA]</scope>
    <source>
        <strain evidence="3">GCSL-Mp20</strain>
        <strain evidence="2 4">GCSL-Mp3</strain>
    </source>
</reference>
<dbReference type="Proteomes" id="UP000092247">
    <property type="component" value="Unassembled WGS sequence"/>
</dbReference>
<dbReference type="NCBIfam" id="NF008048">
    <property type="entry name" value="PRK10781.1"/>
    <property type="match status" value="1"/>
</dbReference>
<dbReference type="OrthoDB" id="6505467at2"/>
<dbReference type="HAMAP" id="MF_00976">
    <property type="entry name" value="RcsF"/>
    <property type="match status" value="1"/>
</dbReference>
<dbReference type="Pfam" id="PF16358">
    <property type="entry name" value="RcsF"/>
    <property type="match status" value="1"/>
</dbReference>
<evidence type="ECO:0000313" key="2">
    <source>
        <dbReference type="EMBL" id="OBU03042.1"/>
    </source>
</evidence>
<comment type="subcellular location">
    <subcellularLocation>
        <location evidence="1">Cell outer membrane</location>
        <topology evidence="1">Lipid-anchor</topology>
        <orientation evidence="1">Periplasmic side</orientation>
    </subcellularLocation>
</comment>
<dbReference type="RefSeq" id="WP_067401673.1">
    <property type="nucleotide sequence ID" value="NZ_CBCPID010000007.1"/>
</dbReference>
<reference evidence="5" key="2">
    <citation type="submission" date="2016-06" db="EMBL/GenBank/DDBJ databases">
        <authorList>
            <person name="Butler K."/>
        </authorList>
    </citation>
    <scope>NUCLEOTIDE SEQUENCE [LARGE SCALE GENOMIC DNA]</scope>
    <source>
        <strain evidence="5">GCSL-Mp20</strain>
    </source>
</reference>
<keyword evidence="1" id="KW-0998">Cell outer membrane</keyword>
<organism evidence="3 5">
    <name type="scientific">Morganella psychrotolerans</name>
    <dbReference type="NCBI Taxonomy" id="368603"/>
    <lineage>
        <taxon>Bacteria</taxon>
        <taxon>Pseudomonadati</taxon>
        <taxon>Pseudomonadota</taxon>
        <taxon>Gammaproteobacteria</taxon>
        <taxon>Enterobacterales</taxon>
        <taxon>Morganellaceae</taxon>
        <taxon>Morganella</taxon>
    </lineage>
</organism>